<dbReference type="AlphaFoldDB" id="A0A9W8CXM1"/>
<dbReference type="Proteomes" id="UP001143981">
    <property type="component" value="Unassembled WGS sequence"/>
</dbReference>
<organism evidence="2 3">
    <name type="scientific">Coemansia biformis</name>
    <dbReference type="NCBI Taxonomy" id="1286918"/>
    <lineage>
        <taxon>Eukaryota</taxon>
        <taxon>Fungi</taxon>
        <taxon>Fungi incertae sedis</taxon>
        <taxon>Zoopagomycota</taxon>
        <taxon>Kickxellomycotina</taxon>
        <taxon>Kickxellomycetes</taxon>
        <taxon>Kickxellales</taxon>
        <taxon>Kickxellaceae</taxon>
        <taxon>Coemansia</taxon>
    </lineage>
</organism>
<dbReference type="OrthoDB" id="5574777at2759"/>
<comment type="caution">
    <text evidence="2">The sequence shown here is derived from an EMBL/GenBank/DDBJ whole genome shotgun (WGS) entry which is preliminary data.</text>
</comment>
<sequence>MSSLVGACGASEITVSVLGAAAETWFGCAAPQWVGETSGALQALARCHPEASASALLEYMRDRLVALVGMVAAVAGDHAFVDLRRVPAAAARRRAAQYSASHIRPVAGTAGARGNGPQQAGPAAVIRLWRFTVYDALSAAQACRPSEGAELEQLLRTLEADIRSLRITNELAAPLSVAEFPPSTTDDRMAIDANQLADSDAALAAWTDVHGLWPEPVAPGFAACDAAGSGDAGIATLDPLIADSEVDALLGDDSQLFAFDNSVPLAELLGSDDPLSLQQFEESLRDEHTDSLFFDSQHSLGLLESQLSLHSGPPALGDMGWSQAGLSLGDARPAGQLPYTPPSTLRRRLEATPIVASLASCLDTPGPPQSARASQPTPATTGSGAGGRRRRASADDRGPLVLADETPTMQGHGPKRKLEFFVPETPVPVRGARHLPSGSRLAYGADTPTMRRSTSSGAAWAVPETPAAEAAQQHAPHAPGARASKAARNMTQERFRPLVMAGSSRLDPAPLERRDRRSRAMRPPRIAVAAAMPTLRTSGSTASAEDATASATMVTGDDE</sequence>
<keyword evidence="3" id="KW-1185">Reference proteome</keyword>
<accession>A0A9W8CXM1</accession>
<name>A0A9W8CXM1_9FUNG</name>
<gene>
    <name evidence="2" type="ORF">LPJ61_003500</name>
</gene>
<feature type="compositionally biased region" description="Low complexity" evidence="1">
    <location>
        <begin position="537"/>
        <end position="552"/>
    </location>
</feature>
<feature type="compositionally biased region" description="Low complexity" evidence="1">
    <location>
        <begin position="467"/>
        <end position="483"/>
    </location>
</feature>
<evidence type="ECO:0000313" key="3">
    <source>
        <dbReference type="Proteomes" id="UP001143981"/>
    </source>
</evidence>
<feature type="region of interest" description="Disordered" evidence="1">
    <location>
        <begin position="467"/>
        <end position="559"/>
    </location>
</feature>
<feature type="region of interest" description="Disordered" evidence="1">
    <location>
        <begin position="359"/>
        <end position="414"/>
    </location>
</feature>
<proteinExistence type="predicted"/>
<feature type="region of interest" description="Disordered" evidence="1">
    <location>
        <begin position="429"/>
        <end position="453"/>
    </location>
</feature>
<reference evidence="2" key="1">
    <citation type="submission" date="2022-07" db="EMBL/GenBank/DDBJ databases">
        <title>Phylogenomic reconstructions and comparative analyses of Kickxellomycotina fungi.</title>
        <authorList>
            <person name="Reynolds N.K."/>
            <person name="Stajich J.E."/>
            <person name="Barry K."/>
            <person name="Grigoriev I.V."/>
            <person name="Crous P."/>
            <person name="Smith M.E."/>
        </authorList>
    </citation>
    <scope>NUCLEOTIDE SEQUENCE</scope>
    <source>
        <strain evidence="2">BCRC 34381</strain>
    </source>
</reference>
<protein>
    <submittedName>
        <fullName evidence="2">Uncharacterized protein</fullName>
    </submittedName>
</protein>
<evidence type="ECO:0000313" key="2">
    <source>
        <dbReference type="EMBL" id="KAJ1729476.1"/>
    </source>
</evidence>
<dbReference type="EMBL" id="JANBOI010000606">
    <property type="protein sequence ID" value="KAJ1729476.1"/>
    <property type="molecule type" value="Genomic_DNA"/>
</dbReference>
<evidence type="ECO:0000256" key="1">
    <source>
        <dbReference type="SAM" id="MobiDB-lite"/>
    </source>
</evidence>